<evidence type="ECO:0000313" key="4">
    <source>
        <dbReference type="EMBL" id="MBB3110398.1"/>
    </source>
</evidence>
<comment type="caution">
    <text evidence="4">The sequence shown here is derived from an EMBL/GenBank/DDBJ whole genome shotgun (WGS) entry which is preliminary data.</text>
</comment>
<protein>
    <submittedName>
        <fullName evidence="4">Putative lipid-binding transport protein (Tim44 family)</fullName>
    </submittedName>
</protein>
<feature type="transmembrane region" description="Helical" evidence="2">
    <location>
        <begin position="80"/>
        <end position="100"/>
    </location>
</feature>
<keyword evidence="2" id="KW-1133">Transmembrane helix</keyword>
<name>A0A7W5FMQ7_9BACL</name>
<dbReference type="EMBL" id="JACHXK010000004">
    <property type="protein sequence ID" value="MBB3110398.1"/>
    <property type="molecule type" value="Genomic_DNA"/>
</dbReference>
<reference evidence="4 5" key="1">
    <citation type="submission" date="2020-08" db="EMBL/GenBank/DDBJ databases">
        <title>Genomic Encyclopedia of Type Strains, Phase III (KMG-III): the genomes of soil and plant-associated and newly described type strains.</title>
        <authorList>
            <person name="Whitman W."/>
        </authorList>
    </citation>
    <scope>NUCLEOTIDE SEQUENCE [LARGE SCALE GENOMIC DNA]</scope>
    <source>
        <strain evidence="4 5">CECT 5862</strain>
    </source>
</reference>
<keyword evidence="2" id="KW-0472">Membrane</keyword>
<gene>
    <name evidence="4" type="ORF">FHS18_002465</name>
</gene>
<feature type="compositionally biased region" description="Polar residues" evidence="1">
    <location>
        <begin position="33"/>
        <end position="52"/>
    </location>
</feature>
<feature type="transmembrane region" description="Helical" evidence="2">
    <location>
        <begin position="107"/>
        <end position="127"/>
    </location>
</feature>
<feature type="chain" id="PRO_5031283447" evidence="3">
    <location>
        <begin position="25"/>
        <end position="142"/>
    </location>
</feature>
<dbReference type="Proteomes" id="UP000570361">
    <property type="component" value="Unassembled WGS sequence"/>
</dbReference>
<dbReference type="RefSeq" id="WP_183600288.1">
    <property type="nucleotide sequence ID" value="NZ_JACHXK010000004.1"/>
</dbReference>
<keyword evidence="5" id="KW-1185">Reference proteome</keyword>
<proteinExistence type="predicted"/>
<keyword evidence="3" id="KW-0732">Signal</keyword>
<evidence type="ECO:0000256" key="2">
    <source>
        <dbReference type="SAM" id="Phobius"/>
    </source>
</evidence>
<evidence type="ECO:0000256" key="1">
    <source>
        <dbReference type="SAM" id="MobiDB-lite"/>
    </source>
</evidence>
<feature type="signal peptide" evidence="3">
    <location>
        <begin position="1"/>
        <end position="24"/>
    </location>
</feature>
<feature type="compositionally biased region" description="Low complexity" evidence="1">
    <location>
        <begin position="53"/>
        <end position="62"/>
    </location>
</feature>
<organism evidence="4 5">
    <name type="scientific">Paenibacillus phyllosphaerae</name>
    <dbReference type="NCBI Taxonomy" id="274593"/>
    <lineage>
        <taxon>Bacteria</taxon>
        <taxon>Bacillati</taxon>
        <taxon>Bacillota</taxon>
        <taxon>Bacilli</taxon>
        <taxon>Bacillales</taxon>
        <taxon>Paenibacillaceae</taxon>
        <taxon>Paenibacillus</taxon>
    </lineage>
</organism>
<evidence type="ECO:0000256" key="3">
    <source>
        <dbReference type="SAM" id="SignalP"/>
    </source>
</evidence>
<dbReference type="AlphaFoldDB" id="A0A7W5FMQ7"/>
<feature type="region of interest" description="Disordered" evidence="1">
    <location>
        <begin position="28"/>
        <end position="62"/>
    </location>
</feature>
<sequence>MKKGLLLMMAFTLIFAIFATTADAKPRGAIKSPKQSYTQTPKKSTDNVQQSNTGTKAGTTSTAATTKRGFFSGGGLMKGLMIGGIAGLLFGSMFAGMGFLGNIIGLMLNVFAIVILIMAIRGIYMYFKNRRKPQFPNDRGRY</sequence>
<keyword evidence="2" id="KW-0812">Transmembrane</keyword>
<accession>A0A7W5FMQ7</accession>
<evidence type="ECO:0000313" key="5">
    <source>
        <dbReference type="Proteomes" id="UP000570361"/>
    </source>
</evidence>